<dbReference type="EMBL" id="WMFC01000004">
    <property type="protein sequence ID" value="MYL67031.1"/>
    <property type="molecule type" value="Genomic_DNA"/>
</dbReference>
<sequence>MRYYLDTNCLTGYTFFQDWWHSDANSLFDSDNELYIGDTVLFEYCNRPMTDEDVEYEWDRSELSWNEDEGVFKSKMAELRDSRFLFEDAIFKRDDLDLDTAVELFVDAYHIKPSSKPAIRRYFEEKLGQLDLEVTVENVRKIQKLLVEDLQDYAWERKDELRKRVNLGPERGDIPDSRVSTLEHTLSDDMDIEVVCDAAYMCDKDILTRMITGDKGDALRDEEGDVVRYKDGTPVSGKVGIYNSRKIINNVTGLRVLYLKDEFA</sequence>
<evidence type="ECO:0000313" key="1">
    <source>
        <dbReference type="EMBL" id="MYL67031.1"/>
    </source>
</evidence>
<organism evidence="1 2">
    <name type="scientific">Halorubrum distributum</name>
    <dbReference type="NCBI Taxonomy" id="29283"/>
    <lineage>
        <taxon>Archaea</taxon>
        <taxon>Methanobacteriati</taxon>
        <taxon>Methanobacteriota</taxon>
        <taxon>Stenosarchaea group</taxon>
        <taxon>Halobacteria</taxon>
        <taxon>Halobacteriales</taxon>
        <taxon>Haloferacaceae</taxon>
        <taxon>Halorubrum</taxon>
        <taxon>Halorubrum distributum group</taxon>
    </lineage>
</organism>
<dbReference type="InterPro" id="IPR029060">
    <property type="entry name" value="PIN-like_dom_sf"/>
</dbReference>
<evidence type="ECO:0000313" key="2">
    <source>
        <dbReference type="Proteomes" id="UP000452321"/>
    </source>
</evidence>
<dbReference type="RefSeq" id="WP_159358129.1">
    <property type="nucleotide sequence ID" value="NZ_WMFC01000004.1"/>
</dbReference>
<dbReference type="SUPFAM" id="SSF88723">
    <property type="entry name" value="PIN domain-like"/>
    <property type="match status" value="1"/>
</dbReference>
<name>A0A6B1IUC5_9EURY</name>
<proteinExistence type="predicted"/>
<reference evidence="1 2" key="1">
    <citation type="submission" date="2019-11" db="EMBL/GenBank/DDBJ databases">
        <title>Genome sequences of 17 halophilic strains isolated from different environments.</title>
        <authorList>
            <person name="Furrow R.E."/>
        </authorList>
    </citation>
    <scope>NUCLEOTIDE SEQUENCE [LARGE SCALE GENOMIC DNA]</scope>
    <source>
        <strain evidence="1 2">22502_06_Cabo</strain>
    </source>
</reference>
<gene>
    <name evidence="1" type="ORF">GLW30_04740</name>
</gene>
<dbReference type="Proteomes" id="UP000452321">
    <property type="component" value="Unassembled WGS sequence"/>
</dbReference>
<dbReference type="AlphaFoldDB" id="A0A6B1IUC5"/>
<accession>A0A6B1IUC5</accession>
<protein>
    <submittedName>
        <fullName evidence="1">Uncharacterized protein</fullName>
    </submittedName>
</protein>
<comment type="caution">
    <text evidence="1">The sequence shown here is derived from an EMBL/GenBank/DDBJ whole genome shotgun (WGS) entry which is preliminary data.</text>
</comment>